<evidence type="ECO:0000313" key="3">
    <source>
        <dbReference type="EMBL" id="CAI6334071.1"/>
    </source>
</evidence>
<evidence type="ECO:0000259" key="2">
    <source>
        <dbReference type="Pfam" id="PF00266"/>
    </source>
</evidence>
<dbReference type="OrthoDB" id="5978656at2759"/>
<accession>A0A9W4XQS7</accession>
<dbReference type="InterPro" id="IPR015421">
    <property type="entry name" value="PyrdxlP-dep_Trfase_major"/>
</dbReference>
<name>A0A9W4XQS7_9PLEO</name>
<sequence length="478" mass="53254">MLCPPDRIPSSFWQLQLSPNVMSLSSPLPDVLLNSRTNDGVKYGKELLKEFLIDDQYRNLNHGSFGTYPRAVRDAMRSFQDQSEARPDEFIRYTYPRLLDKSREGIAKIVNAPVAEIVFVPNATTGVNTMLRSIPYEAGDYILYFSPIYGACEKTIAFLSETTPVKSTRVEFTFPVEDDWVVDAFKSRVQEVAASGGRVKVALFDTVVSMPGVCFPYKQLTQACKELGVLSCIDGAHGVGNIELDLRALDADFFTSNCHKWFHVPRGCAILHVPNRNQHLIRSTLPTSHGFIPLTGNIASPLPPSDEPRSAFENNFQFVGTIDNSPYLCIPEAIRWRERLGGEKAIRQYCHTLAQHGSRRIAQILGTKIMDNSSGSLTQCTMVNVLLPIDLGAIKASAVKAGIEPGTVGLEVRNWLAQTMVKEHATFIQTLFAEGQWWARLSGQVYLDMDDFEWAGKVLEQVSERANKGDWAKAKSVT</sequence>
<comment type="caution">
    <text evidence="3">The sequence shown here is derived from an EMBL/GenBank/DDBJ whole genome shotgun (WGS) entry which is preliminary data.</text>
</comment>
<dbReference type="Proteomes" id="UP001152607">
    <property type="component" value="Unassembled WGS sequence"/>
</dbReference>
<dbReference type="PANTHER" id="PTHR43092:SF2">
    <property type="entry name" value="HERCYNYLCYSTEINE SULFOXIDE LYASE"/>
    <property type="match status" value="1"/>
</dbReference>
<gene>
    <name evidence="3" type="ORF">PDIGIT_LOCUS7125</name>
</gene>
<protein>
    <recommendedName>
        <fullName evidence="2">Aminotransferase class V domain-containing protein</fullName>
    </recommendedName>
</protein>
<dbReference type="EMBL" id="CAOQHR010000004">
    <property type="protein sequence ID" value="CAI6334071.1"/>
    <property type="molecule type" value="Genomic_DNA"/>
</dbReference>
<keyword evidence="4" id="KW-1185">Reference proteome</keyword>
<dbReference type="InterPro" id="IPR000192">
    <property type="entry name" value="Aminotrans_V_dom"/>
</dbReference>
<dbReference type="SUPFAM" id="SSF53383">
    <property type="entry name" value="PLP-dependent transferases"/>
    <property type="match status" value="1"/>
</dbReference>
<reference evidence="3" key="1">
    <citation type="submission" date="2023-01" db="EMBL/GenBank/DDBJ databases">
        <authorList>
            <person name="Van Ghelder C."/>
            <person name="Rancurel C."/>
        </authorList>
    </citation>
    <scope>NUCLEOTIDE SEQUENCE</scope>
    <source>
        <strain evidence="3">CNCM I-4278</strain>
    </source>
</reference>
<evidence type="ECO:0000313" key="4">
    <source>
        <dbReference type="Proteomes" id="UP001152607"/>
    </source>
</evidence>
<proteinExistence type="predicted"/>
<keyword evidence="1" id="KW-0663">Pyridoxal phosphate</keyword>
<dbReference type="Pfam" id="PF00266">
    <property type="entry name" value="Aminotran_5"/>
    <property type="match status" value="1"/>
</dbReference>
<evidence type="ECO:0000256" key="1">
    <source>
        <dbReference type="ARBA" id="ARBA00022898"/>
    </source>
</evidence>
<dbReference type="InterPro" id="IPR015424">
    <property type="entry name" value="PyrdxlP-dep_Trfase"/>
</dbReference>
<organism evidence="3 4">
    <name type="scientific">Periconia digitata</name>
    <dbReference type="NCBI Taxonomy" id="1303443"/>
    <lineage>
        <taxon>Eukaryota</taxon>
        <taxon>Fungi</taxon>
        <taxon>Dikarya</taxon>
        <taxon>Ascomycota</taxon>
        <taxon>Pezizomycotina</taxon>
        <taxon>Dothideomycetes</taxon>
        <taxon>Pleosporomycetidae</taxon>
        <taxon>Pleosporales</taxon>
        <taxon>Massarineae</taxon>
        <taxon>Periconiaceae</taxon>
        <taxon>Periconia</taxon>
    </lineage>
</organism>
<dbReference type="PANTHER" id="PTHR43092">
    <property type="entry name" value="L-CYSTEINE DESULFHYDRASE"/>
    <property type="match status" value="1"/>
</dbReference>
<dbReference type="Gene3D" id="3.40.640.10">
    <property type="entry name" value="Type I PLP-dependent aspartate aminotransferase-like (Major domain)"/>
    <property type="match status" value="1"/>
</dbReference>
<dbReference type="AlphaFoldDB" id="A0A9W4XQS7"/>
<feature type="domain" description="Aminotransferase class V" evidence="2">
    <location>
        <begin position="96"/>
        <end position="378"/>
    </location>
</feature>